<accession>A0ABQ3IQV8</accession>
<comment type="caution">
    <text evidence="1">The sequence shown here is derived from an EMBL/GenBank/DDBJ whole genome shotgun (WGS) entry which is preliminary data.</text>
</comment>
<sequence>MVQGLTDVKSKSDAKRRLYCSGYWMIAGNTKRPKSLYDSYLPATLDMVRDQDLVFYSDDQHQMSHVRELCAERDIHLVERFLPIADLPAFGLAQEMLEACRRMELDRFAKPAEYNGEKGVVHYWRDFRGSGEDVFCSMLSLWLSKVFLTSALARSDGGERLVAWIDASLSRFKRHRDVKAIQKMDLPHDRLSHYGNAMRYYGALLPLNASFLSAHAPVWRDVEVEFEEAANRAKGMAYAHDEETIFADCLWRRPELFHCISPSKNVVLEAKAKEILRTVRQRIGKRRSSGS</sequence>
<reference evidence="2" key="1">
    <citation type="journal article" date="2019" name="Int. J. Syst. Evol. Microbiol.">
        <title>The Global Catalogue of Microorganisms (GCM) 10K type strain sequencing project: providing services to taxonomists for standard genome sequencing and annotation.</title>
        <authorList>
            <consortium name="The Broad Institute Genomics Platform"/>
            <consortium name="The Broad Institute Genome Sequencing Center for Infectious Disease"/>
            <person name="Wu L."/>
            <person name="Ma J."/>
        </authorList>
    </citation>
    <scope>NUCLEOTIDE SEQUENCE [LARGE SCALE GENOMIC DNA]</scope>
    <source>
        <strain evidence="2">KCTC 42443</strain>
    </source>
</reference>
<protein>
    <submittedName>
        <fullName evidence="1">Uncharacterized protein</fullName>
    </submittedName>
</protein>
<keyword evidence="2" id="KW-1185">Reference proteome</keyword>
<evidence type="ECO:0000313" key="2">
    <source>
        <dbReference type="Proteomes" id="UP000609802"/>
    </source>
</evidence>
<organism evidence="1 2">
    <name type="scientific">Aliiroseovarius zhejiangensis</name>
    <dbReference type="NCBI Taxonomy" id="1632025"/>
    <lineage>
        <taxon>Bacteria</taxon>
        <taxon>Pseudomonadati</taxon>
        <taxon>Pseudomonadota</taxon>
        <taxon>Alphaproteobacteria</taxon>
        <taxon>Rhodobacterales</taxon>
        <taxon>Paracoccaceae</taxon>
        <taxon>Aliiroseovarius</taxon>
    </lineage>
</organism>
<name>A0ABQ3IQV8_9RHOB</name>
<proteinExistence type="predicted"/>
<dbReference type="EMBL" id="BNCH01000001">
    <property type="protein sequence ID" value="GHE89881.1"/>
    <property type="molecule type" value="Genomic_DNA"/>
</dbReference>
<dbReference type="RefSeq" id="WP_191285128.1">
    <property type="nucleotide sequence ID" value="NZ_BNCH01000001.1"/>
</dbReference>
<gene>
    <name evidence="1" type="ORF">GCM10016455_07740</name>
</gene>
<evidence type="ECO:0000313" key="1">
    <source>
        <dbReference type="EMBL" id="GHE89881.1"/>
    </source>
</evidence>
<dbReference type="Proteomes" id="UP000609802">
    <property type="component" value="Unassembled WGS sequence"/>
</dbReference>